<dbReference type="InterPro" id="IPR050514">
    <property type="entry name" value="WAP_four-disulfide_core"/>
</dbReference>
<evidence type="ECO:0000259" key="9">
    <source>
        <dbReference type="PROSITE" id="PS51390"/>
    </source>
</evidence>
<dbReference type="EMBL" id="JAATJV010438068">
    <property type="protein sequence ID" value="MBZ3890132.1"/>
    <property type="molecule type" value="Genomic_DNA"/>
</dbReference>
<sequence>MKSSSLLPVVVLLALGTLGPWVVEGSGNEALKAGACPVRPRVQCFRFEKPECQSDWQCGGKKRCCLDYCGFKCLDPVAIPKPVNNKPGKCPVVDGQCLMLNPPNRCESDSECDLDFKCCMGMCGKLCVAPVKAPPAGGPPPARIPPSNLHHPPRFSCVMKLSSLSLLAVTILLCLRVTQANLKKEVQQKPGYCPEFFLSCAFVLLPRCRRDGSCKGSKKCCFYQCQRQCVEPWTTLD</sequence>
<dbReference type="GO" id="GO:0045087">
    <property type="term" value="P:innate immune response"/>
    <property type="evidence" value="ECO:0007669"/>
    <property type="project" value="TreeGrafter"/>
</dbReference>
<keyword evidence="4" id="KW-0646">Protease inhibitor</keyword>
<dbReference type="InterPro" id="IPR036645">
    <property type="entry name" value="Elafin-like_sf"/>
</dbReference>
<comment type="subcellular location">
    <subcellularLocation>
        <location evidence="1">Secreted</location>
    </subcellularLocation>
</comment>
<feature type="domain" description="WAP" evidence="9">
    <location>
        <begin position="29"/>
        <end position="77"/>
    </location>
</feature>
<dbReference type="PANTHER" id="PTHR19441:SF44">
    <property type="entry name" value="ANTILEUKOPROTEINASE"/>
    <property type="match status" value="1"/>
</dbReference>
<dbReference type="Pfam" id="PF00095">
    <property type="entry name" value="WAP"/>
    <property type="match status" value="3"/>
</dbReference>
<dbReference type="AlphaFoldDB" id="A0AA41TBA7"/>
<dbReference type="PANTHER" id="PTHR19441">
    <property type="entry name" value="WHEY ACDIC PROTEIN WAP"/>
    <property type="match status" value="1"/>
</dbReference>
<evidence type="ECO:0000256" key="5">
    <source>
        <dbReference type="ARBA" id="ARBA00022729"/>
    </source>
</evidence>
<keyword evidence="3" id="KW-0929">Antimicrobial</keyword>
<keyword evidence="6" id="KW-0044">Antibiotic</keyword>
<evidence type="ECO:0000256" key="7">
    <source>
        <dbReference type="ARBA" id="ARBA00023157"/>
    </source>
</evidence>
<feature type="domain" description="WAP" evidence="9">
    <location>
        <begin position="186"/>
        <end position="233"/>
    </location>
</feature>
<dbReference type="InterPro" id="IPR008197">
    <property type="entry name" value="WAP_dom"/>
</dbReference>
<evidence type="ECO:0000256" key="2">
    <source>
        <dbReference type="ARBA" id="ARBA00022525"/>
    </source>
</evidence>
<dbReference type="FunFam" id="4.10.75.10:FF:000001">
    <property type="entry name" value="Anosmin 1"/>
    <property type="match status" value="2"/>
</dbReference>
<accession>A0AA41TBA7</accession>
<name>A0AA41TBA7_SCICA</name>
<dbReference type="GO" id="GO:0019731">
    <property type="term" value="P:antibacterial humoral response"/>
    <property type="evidence" value="ECO:0007669"/>
    <property type="project" value="TreeGrafter"/>
</dbReference>
<evidence type="ECO:0000256" key="8">
    <source>
        <dbReference type="SAM" id="SignalP"/>
    </source>
</evidence>
<dbReference type="PRINTS" id="PR00003">
    <property type="entry name" value="4DISULPHCORE"/>
</dbReference>
<dbReference type="Gene3D" id="4.10.75.10">
    <property type="entry name" value="Elafin-like"/>
    <property type="match status" value="3"/>
</dbReference>
<evidence type="ECO:0000256" key="4">
    <source>
        <dbReference type="ARBA" id="ARBA00022690"/>
    </source>
</evidence>
<feature type="chain" id="PRO_5041295365" evidence="8">
    <location>
        <begin position="26"/>
        <end position="237"/>
    </location>
</feature>
<feature type="signal peptide" evidence="8">
    <location>
        <begin position="1"/>
        <end position="25"/>
    </location>
</feature>
<keyword evidence="2" id="KW-0964">Secreted</keyword>
<dbReference type="PROSITE" id="PS51390">
    <property type="entry name" value="WAP"/>
    <property type="match status" value="3"/>
</dbReference>
<evidence type="ECO:0000256" key="1">
    <source>
        <dbReference type="ARBA" id="ARBA00004613"/>
    </source>
</evidence>
<dbReference type="SMART" id="SM00217">
    <property type="entry name" value="WAP"/>
    <property type="match status" value="3"/>
</dbReference>
<feature type="domain" description="WAP" evidence="9">
    <location>
        <begin position="83"/>
        <end position="131"/>
    </location>
</feature>
<dbReference type="GO" id="GO:0005615">
    <property type="term" value="C:extracellular space"/>
    <property type="evidence" value="ECO:0007669"/>
    <property type="project" value="TreeGrafter"/>
</dbReference>
<keyword evidence="11" id="KW-1185">Reference proteome</keyword>
<evidence type="ECO:0000256" key="6">
    <source>
        <dbReference type="ARBA" id="ARBA00023022"/>
    </source>
</evidence>
<dbReference type="GO" id="GO:0004867">
    <property type="term" value="F:serine-type endopeptidase inhibitor activity"/>
    <property type="evidence" value="ECO:0007669"/>
    <property type="project" value="TreeGrafter"/>
</dbReference>
<keyword evidence="7" id="KW-1015">Disulfide bond</keyword>
<dbReference type="SUPFAM" id="SSF57256">
    <property type="entry name" value="Elafin-like"/>
    <property type="match status" value="3"/>
</dbReference>
<comment type="caution">
    <text evidence="10">The sequence shown here is derived from an EMBL/GenBank/DDBJ whole genome shotgun (WGS) entry which is preliminary data.</text>
</comment>
<evidence type="ECO:0000313" key="11">
    <source>
        <dbReference type="Proteomes" id="UP001166674"/>
    </source>
</evidence>
<keyword evidence="5 8" id="KW-0732">Signal</keyword>
<evidence type="ECO:0000313" key="10">
    <source>
        <dbReference type="EMBL" id="MBZ3890132.1"/>
    </source>
</evidence>
<gene>
    <name evidence="10" type="ORF">SUZIE_206440</name>
</gene>
<protein>
    <submittedName>
        <fullName evidence="10">Antileukoproteinase</fullName>
    </submittedName>
</protein>
<reference evidence="10" key="1">
    <citation type="submission" date="2020-03" db="EMBL/GenBank/DDBJ databases">
        <title>Studies in the Genomics of Life Span.</title>
        <authorList>
            <person name="Glass D."/>
        </authorList>
    </citation>
    <scope>NUCLEOTIDE SEQUENCE</scope>
    <source>
        <strain evidence="10">SUZIE</strain>
        <tissue evidence="10">Muscle</tissue>
    </source>
</reference>
<dbReference type="CDD" id="cd00199">
    <property type="entry name" value="WAP"/>
    <property type="match status" value="1"/>
</dbReference>
<organism evidence="10 11">
    <name type="scientific">Sciurus carolinensis</name>
    <name type="common">Eastern gray squirrel</name>
    <dbReference type="NCBI Taxonomy" id="30640"/>
    <lineage>
        <taxon>Eukaryota</taxon>
        <taxon>Metazoa</taxon>
        <taxon>Chordata</taxon>
        <taxon>Craniata</taxon>
        <taxon>Vertebrata</taxon>
        <taxon>Euteleostomi</taxon>
        <taxon>Mammalia</taxon>
        <taxon>Eutheria</taxon>
        <taxon>Euarchontoglires</taxon>
        <taxon>Glires</taxon>
        <taxon>Rodentia</taxon>
        <taxon>Sciuromorpha</taxon>
        <taxon>Sciuridae</taxon>
        <taxon>Sciurinae</taxon>
        <taxon>Sciurini</taxon>
        <taxon>Sciurus</taxon>
    </lineage>
</organism>
<dbReference type="Proteomes" id="UP001166674">
    <property type="component" value="Unassembled WGS sequence"/>
</dbReference>
<evidence type="ECO:0000256" key="3">
    <source>
        <dbReference type="ARBA" id="ARBA00022529"/>
    </source>
</evidence>
<proteinExistence type="predicted"/>